<keyword evidence="6" id="KW-1015">Disulfide bond</keyword>
<dbReference type="GO" id="GO:0005507">
    <property type="term" value="F:copper ion binding"/>
    <property type="evidence" value="ECO:0007669"/>
    <property type="project" value="InterPro"/>
</dbReference>
<dbReference type="PANTHER" id="PTHR16719:SF0">
    <property type="entry name" value="CYTOCHROME C OXIDASE COPPER CHAPERONE"/>
    <property type="match status" value="1"/>
</dbReference>
<evidence type="ECO:0000256" key="1">
    <source>
        <dbReference type="ARBA" id="ARBA00004569"/>
    </source>
</evidence>
<dbReference type="STRING" id="3469.A0A4Y7LHU4"/>
<feature type="binding site" evidence="8">
    <location>
        <position position="30"/>
    </location>
    <ligand>
        <name>Cu cation</name>
        <dbReference type="ChEBI" id="CHEBI:23378"/>
    </ligand>
</feature>
<evidence type="ECO:0000256" key="2">
    <source>
        <dbReference type="ARBA" id="ARBA00009241"/>
    </source>
</evidence>
<dbReference type="GO" id="GO:0016531">
    <property type="term" value="F:copper chaperone activity"/>
    <property type="evidence" value="ECO:0007669"/>
    <property type="project" value="InterPro"/>
</dbReference>
<dbReference type="AlphaFoldDB" id="A0A4Y7LHU4"/>
<dbReference type="SUPFAM" id="SSF47072">
    <property type="entry name" value="Cysteine alpha-hairpin motif"/>
    <property type="match status" value="1"/>
</dbReference>
<evidence type="ECO:0000256" key="5">
    <source>
        <dbReference type="ARBA" id="ARBA00023128"/>
    </source>
</evidence>
<dbReference type="InterPro" id="IPR007745">
    <property type="entry name" value="Cyt_c_oxidase_Cu-chaperone"/>
</dbReference>
<dbReference type="EMBL" id="CM010725">
    <property type="protein sequence ID" value="RZC84816.1"/>
    <property type="molecule type" value="Genomic_DNA"/>
</dbReference>
<dbReference type="PROSITE" id="PS51808">
    <property type="entry name" value="CHCH"/>
    <property type="match status" value="1"/>
</dbReference>
<comment type="subcellular location">
    <subcellularLocation>
        <location evidence="1">Mitochondrion intermembrane space</location>
    </subcellularLocation>
</comment>
<sequence>MSSPPTQQKEGSATSAPPSTDTKPKKKICCACPETKKLRDECIVQHGEDACTKWIEAHKICLRSEGFNV</sequence>
<evidence type="ECO:0000256" key="6">
    <source>
        <dbReference type="ARBA" id="ARBA00023157"/>
    </source>
</evidence>
<dbReference type="GO" id="GO:0005758">
    <property type="term" value="C:mitochondrial intermembrane space"/>
    <property type="evidence" value="ECO:0007669"/>
    <property type="project" value="UniProtKB-SubCell"/>
</dbReference>
<protein>
    <recommendedName>
        <fullName evidence="12">Cytochrome c oxidase copper chaperone</fullName>
    </recommendedName>
</protein>
<dbReference type="FunFam" id="1.10.287.1130:FF:000003">
    <property type="entry name" value="Cytochrome c oxidase copper chaperone"/>
    <property type="match status" value="1"/>
</dbReference>
<keyword evidence="4 8" id="KW-0186">Copper</keyword>
<gene>
    <name evidence="10" type="ORF">C5167_047603</name>
</gene>
<keyword evidence="5" id="KW-0496">Mitochondrion</keyword>
<keyword evidence="7" id="KW-0143">Chaperone</keyword>
<evidence type="ECO:0000256" key="4">
    <source>
        <dbReference type="ARBA" id="ARBA00023008"/>
    </source>
</evidence>
<accession>A0A4Y7LHU4</accession>
<dbReference type="Proteomes" id="UP000316621">
    <property type="component" value="Chromosome 11"/>
</dbReference>
<name>A0A4Y7LHU4_PAPSO</name>
<keyword evidence="3 8" id="KW-0479">Metal-binding</keyword>
<dbReference type="Gene3D" id="1.10.287.1130">
    <property type="entry name" value="CytochromE C oxidase copper chaperone"/>
    <property type="match status" value="1"/>
</dbReference>
<evidence type="ECO:0008006" key="12">
    <source>
        <dbReference type="Google" id="ProtNLM"/>
    </source>
</evidence>
<feature type="binding site" evidence="8">
    <location>
        <position position="29"/>
    </location>
    <ligand>
        <name>Cu cation</name>
        <dbReference type="ChEBI" id="CHEBI:23378"/>
    </ligand>
</feature>
<comment type="similarity">
    <text evidence="2">Belongs to the COX17 family.</text>
</comment>
<dbReference type="InterPro" id="IPR009069">
    <property type="entry name" value="Cys_alpha_HP_mot_SF"/>
</dbReference>
<feature type="compositionally biased region" description="Polar residues" evidence="9">
    <location>
        <begin position="1"/>
        <end position="21"/>
    </location>
</feature>
<evidence type="ECO:0000256" key="7">
    <source>
        <dbReference type="ARBA" id="ARBA00023186"/>
    </source>
</evidence>
<evidence type="ECO:0000256" key="9">
    <source>
        <dbReference type="SAM" id="MobiDB-lite"/>
    </source>
</evidence>
<keyword evidence="11" id="KW-1185">Reference proteome</keyword>
<dbReference type="OMA" id="QEACTKW"/>
<organism evidence="10 11">
    <name type="scientific">Papaver somniferum</name>
    <name type="common">Opium poppy</name>
    <dbReference type="NCBI Taxonomy" id="3469"/>
    <lineage>
        <taxon>Eukaryota</taxon>
        <taxon>Viridiplantae</taxon>
        <taxon>Streptophyta</taxon>
        <taxon>Embryophyta</taxon>
        <taxon>Tracheophyta</taxon>
        <taxon>Spermatophyta</taxon>
        <taxon>Magnoliopsida</taxon>
        <taxon>Ranunculales</taxon>
        <taxon>Papaveraceae</taxon>
        <taxon>Papaveroideae</taxon>
        <taxon>Papaver</taxon>
    </lineage>
</organism>
<dbReference type="Pfam" id="PF05051">
    <property type="entry name" value="COX17"/>
    <property type="match status" value="1"/>
</dbReference>
<dbReference type="Gramene" id="RZC84816">
    <property type="protein sequence ID" value="RZC84816"/>
    <property type="gene ID" value="C5167_047603"/>
</dbReference>
<evidence type="ECO:0000313" key="11">
    <source>
        <dbReference type="Proteomes" id="UP000316621"/>
    </source>
</evidence>
<reference evidence="10 11" key="1">
    <citation type="journal article" date="2018" name="Science">
        <title>The opium poppy genome and morphinan production.</title>
        <authorList>
            <person name="Guo L."/>
            <person name="Winzer T."/>
            <person name="Yang X."/>
            <person name="Li Y."/>
            <person name="Ning Z."/>
            <person name="He Z."/>
            <person name="Teodor R."/>
            <person name="Lu Y."/>
            <person name="Bowser T.A."/>
            <person name="Graham I.A."/>
            <person name="Ye K."/>
        </authorList>
    </citation>
    <scope>NUCLEOTIDE SEQUENCE [LARGE SCALE GENOMIC DNA]</scope>
    <source>
        <strain evidence="11">cv. HN1</strain>
        <tissue evidence="10">Leaves</tissue>
    </source>
</reference>
<dbReference type="PANTHER" id="PTHR16719">
    <property type="entry name" value="CYTOCHROME C OXIDASE COPPER CHAPERONE"/>
    <property type="match status" value="1"/>
</dbReference>
<evidence type="ECO:0000313" key="10">
    <source>
        <dbReference type="EMBL" id="RZC84816.1"/>
    </source>
</evidence>
<dbReference type="OrthoDB" id="1915887at2759"/>
<evidence type="ECO:0000256" key="3">
    <source>
        <dbReference type="ARBA" id="ARBA00022723"/>
    </source>
</evidence>
<evidence type="ECO:0000256" key="8">
    <source>
        <dbReference type="PIRSR" id="PIRSR607745-1"/>
    </source>
</evidence>
<feature type="region of interest" description="Disordered" evidence="9">
    <location>
        <begin position="1"/>
        <end position="26"/>
    </location>
</feature>
<proteinExistence type="inferred from homology"/>